<gene>
    <name evidence="1" type="ORF">Aory04_000690200</name>
</gene>
<protein>
    <submittedName>
        <fullName evidence="1">Unnamed protein product</fullName>
    </submittedName>
</protein>
<sequence length="103" mass="11425">MEKIAFVRASIAQQRLASRNMSRLSIYDQESIVVMLRDVLNTTTEELNSSTTSISCIENAQTSRLLGIRSCADAGMKFANHQRNPAVPFANRISQVLIPGQIE</sequence>
<evidence type="ECO:0000313" key="2">
    <source>
        <dbReference type="Proteomes" id="UP001165205"/>
    </source>
</evidence>
<comment type="caution">
    <text evidence="1">The sequence shown here is derived from an EMBL/GenBank/DDBJ whole genome shotgun (WGS) entry which is preliminary data.</text>
</comment>
<organism evidence="1 2">
    <name type="scientific">Aspergillus oryzae</name>
    <name type="common">Yellow koji mold</name>
    <dbReference type="NCBI Taxonomy" id="5062"/>
    <lineage>
        <taxon>Eukaryota</taxon>
        <taxon>Fungi</taxon>
        <taxon>Dikarya</taxon>
        <taxon>Ascomycota</taxon>
        <taxon>Pezizomycotina</taxon>
        <taxon>Eurotiomycetes</taxon>
        <taxon>Eurotiomycetidae</taxon>
        <taxon>Eurotiales</taxon>
        <taxon>Aspergillaceae</taxon>
        <taxon>Aspergillus</taxon>
        <taxon>Aspergillus subgen. Circumdati</taxon>
    </lineage>
</organism>
<accession>A0AAN5BYW9</accession>
<dbReference type="Proteomes" id="UP001165205">
    <property type="component" value="Unassembled WGS sequence"/>
</dbReference>
<name>A0AAN5BYW9_ASPOZ</name>
<reference evidence="1" key="1">
    <citation type="submission" date="2023-04" db="EMBL/GenBank/DDBJ databases">
        <title>Aspergillus oryzae NBRC 4228.</title>
        <authorList>
            <person name="Ichikawa N."/>
            <person name="Sato H."/>
            <person name="Tonouchi N."/>
        </authorList>
    </citation>
    <scope>NUCLEOTIDE SEQUENCE</scope>
    <source>
        <strain evidence="1">NBRC 4228</strain>
    </source>
</reference>
<dbReference type="AlphaFoldDB" id="A0AAN5BYW9"/>
<dbReference type="EMBL" id="BSYA01000077">
    <property type="protein sequence ID" value="GMG30912.1"/>
    <property type="molecule type" value="Genomic_DNA"/>
</dbReference>
<evidence type="ECO:0000313" key="1">
    <source>
        <dbReference type="EMBL" id="GMG30912.1"/>
    </source>
</evidence>
<proteinExistence type="predicted"/>